<comment type="catalytic activity">
    <reaction evidence="10 12">
        <text>ATP + H2O = ADP + phosphate + H(+)</text>
        <dbReference type="Rhea" id="RHEA:13065"/>
        <dbReference type="ChEBI" id="CHEBI:15377"/>
        <dbReference type="ChEBI" id="CHEBI:15378"/>
        <dbReference type="ChEBI" id="CHEBI:30616"/>
        <dbReference type="ChEBI" id="CHEBI:43474"/>
        <dbReference type="ChEBI" id="CHEBI:456216"/>
        <dbReference type="EC" id="5.6.2.3"/>
    </reaction>
</comment>
<keyword evidence="15" id="KW-1185">Reference proteome</keyword>
<organism evidence="14 15">
    <name type="scientific">Metamycoplasma gateae</name>
    <dbReference type="NCBI Taxonomy" id="35769"/>
    <lineage>
        <taxon>Bacteria</taxon>
        <taxon>Bacillati</taxon>
        <taxon>Mycoplasmatota</taxon>
        <taxon>Mycoplasmoidales</taxon>
        <taxon>Metamycoplasmataceae</taxon>
        <taxon>Metamycoplasma</taxon>
    </lineage>
</organism>
<evidence type="ECO:0000256" key="9">
    <source>
        <dbReference type="ARBA" id="ARBA00023235"/>
    </source>
</evidence>
<keyword evidence="5 12" id="KW-0378">Hydrolase</keyword>
<dbReference type="PROSITE" id="PS51199">
    <property type="entry name" value="SF4_HELICASE"/>
    <property type="match status" value="1"/>
</dbReference>
<reference evidence="14" key="1">
    <citation type="submission" date="2024-01" db="EMBL/GenBank/DDBJ databases">
        <title>Complete genome sequence of Mycoplasma gateae strain 3700.</title>
        <authorList>
            <person name="Spergser J."/>
        </authorList>
    </citation>
    <scope>NUCLEOTIDE SEQUENCE [LARGE SCALE GENOMIC DNA]</scope>
    <source>
        <strain evidence="14">3700</strain>
    </source>
</reference>
<evidence type="ECO:0000313" key="15">
    <source>
        <dbReference type="Proteomes" id="UP001431935"/>
    </source>
</evidence>
<dbReference type="InterPro" id="IPR016136">
    <property type="entry name" value="DNA_helicase_N/primase_C"/>
</dbReference>
<dbReference type="GO" id="GO:0016787">
    <property type="term" value="F:hydrolase activity"/>
    <property type="evidence" value="ECO:0007669"/>
    <property type="project" value="UniProtKB-KW"/>
</dbReference>
<evidence type="ECO:0000313" key="14">
    <source>
        <dbReference type="EMBL" id="WVN21440.1"/>
    </source>
</evidence>
<dbReference type="Proteomes" id="UP001431935">
    <property type="component" value="Chromosome"/>
</dbReference>
<keyword evidence="2 12" id="KW-0639">Primosome</keyword>
<evidence type="ECO:0000256" key="10">
    <source>
        <dbReference type="ARBA" id="ARBA00048954"/>
    </source>
</evidence>
<dbReference type="EMBL" id="CP143578">
    <property type="protein sequence ID" value="WVN21440.1"/>
    <property type="molecule type" value="Genomic_DNA"/>
</dbReference>
<dbReference type="Pfam" id="PF03796">
    <property type="entry name" value="DnaB_C"/>
    <property type="match status" value="1"/>
</dbReference>
<dbReference type="SUPFAM" id="SSF52540">
    <property type="entry name" value="P-loop containing nucleoside triphosphate hydrolases"/>
    <property type="match status" value="1"/>
</dbReference>
<keyword evidence="6 12" id="KW-0347">Helicase</keyword>
<protein>
    <recommendedName>
        <fullName evidence="11 12">Replicative DNA helicase</fullName>
        <ecNumber evidence="11 12">5.6.2.3</ecNumber>
    </recommendedName>
</protein>
<evidence type="ECO:0000256" key="1">
    <source>
        <dbReference type="ARBA" id="ARBA00008428"/>
    </source>
</evidence>
<evidence type="ECO:0000259" key="13">
    <source>
        <dbReference type="PROSITE" id="PS51199"/>
    </source>
</evidence>
<evidence type="ECO:0000256" key="5">
    <source>
        <dbReference type="ARBA" id="ARBA00022801"/>
    </source>
</evidence>
<keyword evidence="7 12" id="KW-0067">ATP-binding</keyword>
<comment type="function">
    <text evidence="12">The main replicative DNA helicase, it participates in initiation and elongation during chromosome replication. Travels ahead of the DNA replisome, separating dsDNA into templates for DNA synthesis. A processive ATP-dependent 5'-3' DNA helicase it has DNA-dependent ATPase activity.</text>
</comment>
<evidence type="ECO:0000256" key="2">
    <source>
        <dbReference type="ARBA" id="ARBA00022515"/>
    </source>
</evidence>
<dbReference type="InterPro" id="IPR007692">
    <property type="entry name" value="DNA_helicase_DnaB"/>
</dbReference>
<accession>A0ABZ2AIV9</accession>
<dbReference type="InterPro" id="IPR003593">
    <property type="entry name" value="AAA+_ATPase"/>
</dbReference>
<evidence type="ECO:0000256" key="11">
    <source>
        <dbReference type="NCBIfam" id="TIGR00665"/>
    </source>
</evidence>
<dbReference type="EC" id="5.6.2.3" evidence="11 12"/>
<keyword evidence="9" id="KW-0413">Isomerase</keyword>
<dbReference type="GO" id="GO:0003678">
    <property type="term" value="F:DNA helicase activity"/>
    <property type="evidence" value="ECO:0007669"/>
    <property type="project" value="UniProtKB-EC"/>
</dbReference>
<keyword evidence="8 12" id="KW-0238">DNA-binding</keyword>
<dbReference type="NCBIfam" id="TIGR00665">
    <property type="entry name" value="DnaB"/>
    <property type="match status" value="1"/>
</dbReference>
<dbReference type="SUPFAM" id="SSF48024">
    <property type="entry name" value="N-terminal domain of DnaB helicase"/>
    <property type="match status" value="1"/>
</dbReference>
<evidence type="ECO:0000256" key="4">
    <source>
        <dbReference type="ARBA" id="ARBA00022741"/>
    </source>
</evidence>
<feature type="domain" description="SF4 helicase" evidence="13">
    <location>
        <begin position="184"/>
        <end position="467"/>
    </location>
</feature>
<name>A0ABZ2AIV9_9BACT</name>
<dbReference type="Pfam" id="PF00772">
    <property type="entry name" value="DnaB"/>
    <property type="match status" value="1"/>
</dbReference>
<keyword evidence="3 12" id="KW-0235">DNA replication</keyword>
<dbReference type="Gene3D" id="3.40.50.300">
    <property type="entry name" value="P-loop containing nucleotide triphosphate hydrolases"/>
    <property type="match status" value="1"/>
</dbReference>
<keyword evidence="4 12" id="KW-0547">Nucleotide-binding</keyword>
<dbReference type="PANTHER" id="PTHR30153">
    <property type="entry name" value="REPLICATIVE DNA HELICASE DNAB"/>
    <property type="match status" value="1"/>
</dbReference>
<dbReference type="InterPro" id="IPR007694">
    <property type="entry name" value="DNA_helicase_DnaB-like_C"/>
</dbReference>
<evidence type="ECO:0000256" key="8">
    <source>
        <dbReference type="ARBA" id="ARBA00023125"/>
    </source>
</evidence>
<gene>
    <name evidence="14" type="primary">dnaB</name>
    <name evidence="14" type="ORF">V2E26_00300</name>
</gene>
<evidence type="ECO:0000256" key="3">
    <source>
        <dbReference type="ARBA" id="ARBA00022705"/>
    </source>
</evidence>
<dbReference type="InterPro" id="IPR036185">
    <property type="entry name" value="DNA_heli_DnaB-like_N_sf"/>
</dbReference>
<proteinExistence type="inferred from homology"/>
<evidence type="ECO:0000256" key="7">
    <source>
        <dbReference type="ARBA" id="ARBA00022840"/>
    </source>
</evidence>
<comment type="similarity">
    <text evidence="1 12">Belongs to the helicase family. DnaB subfamily.</text>
</comment>
<evidence type="ECO:0000256" key="6">
    <source>
        <dbReference type="ARBA" id="ARBA00022806"/>
    </source>
</evidence>
<sequence length="482" mass="54733">MDNKNVNNSRETAIANNEVSILGLLLAEPESYLKIAVLIRPEMFHFKSNQILYSAISEVYNRSKNFDLSNLLVYLEETKQTNLVNFLSMNTPEYLGYLTQNAGFFSELETYAKNLIDQYKIDKLTQLLEETKNTIDNKPFYISDLLSKIQLDIINIDISEINSSYEKIGDTANNILQQILRKEDSDIGVGLQLGFPELDECLLGLNKGDLTILAARPAMGKTAFALNIANNVAKQGKTVLFFSLEMSNPQLVQRMIAIDSKVPIYKLKTKLLDTNDQRNLSHTVDDMSGWNVFLNDKATLNISDITTLSKRFARNAKVDLVIIDYLQLIGDNSKRSQENRQLEVAKISRSLKQLGRELECPIIALSQLSRGVEKREDKTPLISDLRESGAIEQDADRIIFLHRDDYYKNKKANEVDRNSSFNENSNPADNISITNVIVAKNRHGATKTIQLGFSPEYNKFVYANLQKKHSLNFENINKIKED</sequence>
<dbReference type="InterPro" id="IPR027417">
    <property type="entry name" value="P-loop_NTPase"/>
</dbReference>
<dbReference type="InterPro" id="IPR007693">
    <property type="entry name" value="DNA_helicase_DnaB-like_N"/>
</dbReference>
<dbReference type="PANTHER" id="PTHR30153:SF2">
    <property type="entry name" value="REPLICATIVE DNA HELICASE"/>
    <property type="match status" value="1"/>
</dbReference>
<dbReference type="Gene3D" id="1.10.860.10">
    <property type="entry name" value="DNAb Helicase, Chain A"/>
    <property type="match status" value="1"/>
</dbReference>
<dbReference type="SMART" id="SM00382">
    <property type="entry name" value="AAA"/>
    <property type="match status" value="1"/>
</dbReference>
<evidence type="ECO:0000256" key="12">
    <source>
        <dbReference type="RuleBase" id="RU362085"/>
    </source>
</evidence>
<dbReference type="CDD" id="cd00984">
    <property type="entry name" value="DnaB_C"/>
    <property type="match status" value="1"/>
</dbReference>